<accession>A0ABS5ZG86</accession>
<feature type="compositionally biased region" description="Basic residues" evidence="1">
    <location>
        <begin position="41"/>
        <end position="56"/>
    </location>
</feature>
<evidence type="ECO:0000313" key="2">
    <source>
        <dbReference type="EMBL" id="MBU2713063.1"/>
    </source>
</evidence>
<evidence type="ECO:0000313" key="3">
    <source>
        <dbReference type="Proteomes" id="UP000690515"/>
    </source>
</evidence>
<name>A0ABS5ZG86_9GAMM</name>
<proteinExistence type="predicted"/>
<dbReference type="RefSeq" id="WP_215821290.1">
    <property type="nucleotide sequence ID" value="NZ_JAGSOY010000059.1"/>
</dbReference>
<protein>
    <submittedName>
        <fullName evidence="2">Uncharacterized protein</fullName>
    </submittedName>
</protein>
<dbReference type="EMBL" id="JAGSOY010000059">
    <property type="protein sequence ID" value="MBU2713063.1"/>
    <property type="molecule type" value="Genomic_DNA"/>
</dbReference>
<dbReference type="Proteomes" id="UP000690515">
    <property type="component" value="Unassembled WGS sequence"/>
</dbReference>
<organism evidence="2 3">
    <name type="scientific">Zooshikella harenae</name>
    <dbReference type="NCBI Taxonomy" id="2827238"/>
    <lineage>
        <taxon>Bacteria</taxon>
        <taxon>Pseudomonadati</taxon>
        <taxon>Pseudomonadota</taxon>
        <taxon>Gammaproteobacteria</taxon>
        <taxon>Oceanospirillales</taxon>
        <taxon>Zooshikellaceae</taxon>
        <taxon>Zooshikella</taxon>
    </lineage>
</organism>
<gene>
    <name evidence="2" type="ORF">KCG35_18505</name>
</gene>
<sequence length="56" mass="6549">MPKDNVIVFSTVKDPHVHARKDAKVKAMRQRFEDCLPLASKTKKKRKKKTKQSKKN</sequence>
<feature type="region of interest" description="Disordered" evidence="1">
    <location>
        <begin position="36"/>
        <end position="56"/>
    </location>
</feature>
<comment type="caution">
    <text evidence="2">The sequence shown here is derived from an EMBL/GenBank/DDBJ whole genome shotgun (WGS) entry which is preliminary data.</text>
</comment>
<keyword evidence="3" id="KW-1185">Reference proteome</keyword>
<evidence type="ECO:0000256" key="1">
    <source>
        <dbReference type="SAM" id="MobiDB-lite"/>
    </source>
</evidence>
<reference evidence="2 3" key="1">
    <citation type="submission" date="2021-04" db="EMBL/GenBank/DDBJ databases">
        <authorList>
            <person name="Pira H."/>
            <person name="Risdian C."/>
            <person name="Wink J."/>
        </authorList>
    </citation>
    <scope>NUCLEOTIDE SEQUENCE [LARGE SCALE GENOMIC DNA]</scope>
    <source>
        <strain evidence="2 3">WH53</strain>
    </source>
</reference>